<dbReference type="GO" id="GO:0006955">
    <property type="term" value="P:immune response"/>
    <property type="evidence" value="ECO:0007669"/>
    <property type="project" value="TreeGrafter"/>
</dbReference>
<keyword evidence="10" id="KW-0393">Immunoglobulin domain</keyword>
<evidence type="ECO:0000256" key="3">
    <source>
        <dbReference type="ARBA" id="ARBA00022692"/>
    </source>
</evidence>
<dbReference type="PANTHER" id="PTHR25466:SF11">
    <property type="entry name" value="GALECTIN 17-RELATED"/>
    <property type="match status" value="1"/>
</dbReference>
<keyword evidence="9" id="KW-0325">Glycoprotein</keyword>
<evidence type="ECO:0000256" key="11">
    <source>
        <dbReference type="SAM" id="MobiDB-lite"/>
    </source>
</evidence>
<feature type="chain" id="PRO_5017993305" description="Ig-like domain-containing protein" evidence="13">
    <location>
        <begin position="32"/>
        <end position="603"/>
    </location>
</feature>
<evidence type="ECO:0000256" key="5">
    <source>
        <dbReference type="ARBA" id="ARBA00022989"/>
    </source>
</evidence>
<feature type="compositionally biased region" description="Gly residues" evidence="11">
    <location>
        <begin position="594"/>
        <end position="603"/>
    </location>
</feature>
<dbReference type="InterPro" id="IPR013106">
    <property type="entry name" value="Ig_V-set"/>
</dbReference>
<keyword evidence="2" id="KW-1003">Cell membrane</keyword>
<organism evidence="15 16">
    <name type="scientific">Anabarilius grahami</name>
    <name type="common">Kanglang fish</name>
    <name type="synonym">Barilius grahami</name>
    <dbReference type="NCBI Taxonomy" id="495550"/>
    <lineage>
        <taxon>Eukaryota</taxon>
        <taxon>Metazoa</taxon>
        <taxon>Chordata</taxon>
        <taxon>Craniata</taxon>
        <taxon>Vertebrata</taxon>
        <taxon>Euteleostomi</taxon>
        <taxon>Actinopterygii</taxon>
        <taxon>Neopterygii</taxon>
        <taxon>Teleostei</taxon>
        <taxon>Ostariophysi</taxon>
        <taxon>Cypriniformes</taxon>
        <taxon>Xenocyprididae</taxon>
        <taxon>Xenocypridinae</taxon>
        <taxon>Xenocypridinae incertae sedis</taxon>
        <taxon>Anabarilius</taxon>
    </lineage>
</organism>
<dbReference type="GO" id="GO:0042130">
    <property type="term" value="P:negative regulation of T cell proliferation"/>
    <property type="evidence" value="ECO:0007669"/>
    <property type="project" value="TreeGrafter"/>
</dbReference>
<keyword evidence="6 12" id="KW-0472">Membrane</keyword>
<dbReference type="SMART" id="SM00408">
    <property type="entry name" value="IGc2"/>
    <property type="match status" value="1"/>
</dbReference>
<name>A0A3N0XK27_ANAGA</name>
<evidence type="ECO:0000256" key="13">
    <source>
        <dbReference type="SAM" id="SignalP"/>
    </source>
</evidence>
<dbReference type="AlphaFoldDB" id="A0A3N0XK27"/>
<feature type="signal peptide" evidence="13">
    <location>
        <begin position="1"/>
        <end position="31"/>
    </location>
</feature>
<accession>A0A3N0XK27</accession>
<dbReference type="GO" id="GO:0031295">
    <property type="term" value="P:T cell costimulation"/>
    <property type="evidence" value="ECO:0007669"/>
    <property type="project" value="TreeGrafter"/>
</dbReference>
<reference evidence="15 16" key="1">
    <citation type="submission" date="2018-10" db="EMBL/GenBank/DDBJ databases">
        <title>Genome assembly for a Yunnan-Guizhou Plateau 3E fish, Anabarilius grahami (Regan), and its evolutionary and genetic applications.</title>
        <authorList>
            <person name="Jiang W."/>
        </authorList>
    </citation>
    <scope>NUCLEOTIDE SEQUENCE [LARGE SCALE GENOMIC DNA]</scope>
    <source>
        <strain evidence="15">AG-KIZ</strain>
        <tissue evidence="15">Muscle</tissue>
    </source>
</reference>
<evidence type="ECO:0000313" key="16">
    <source>
        <dbReference type="Proteomes" id="UP000281406"/>
    </source>
</evidence>
<dbReference type="InterPro" id="IPR013783">
    <property type="entry name" value="Ig-like_fold"/>
</dbReference>
<evidence type="ECO:0000256" key="10">
    <source>
        <dbReference type="ARBA" id="ARBA00023319"/>
    </source>
</evidence>
<dbReference type="InterPro" id="IPR003598">
    <property type="entry name" value="Ig_sub2"/>
</dbReference>
<dbReference type="PANTHER" id="PTHR25466">
    <property type="entry name" value="T-LYMPHOCYTE ACTIVATION ANTIGEN"/>
    <property type="match status" value="1"/>
</dbReference>
<evidence type="ECO:0000256" key="12">
    <source>
        <dbReference type="SAM" id="Phobius"/>
    </source>
</evidence>
<keyword evidence="16" id="KW-1185">Reference proteome</keyword>
<dbReference type="InterPro" id="IPR051713">
    <property type="entry name" value="T-cell_Activation_Regulation"/>
</dbReference>
<dbReference type="GO" id="GO:0071222">
    <property type="term" value="P:cellular response to lipopolysaccharide"/>
    <property type="evidence" value="ECO:0007669"/>
    <property type="project" value="TreeGrafter"/>
</dbReference>
<comment type="caution">
    <text evidence="15">The sequence shown here is derived from an EMBL/GenBank/DDBJ whole genome shotgun (WGS) entry which is preliminary data.</text>
</comment>
<dbReference type="GO" id="GO:0042102">
    <property type="term" value="P:positive regulation of T cell proliferation"/>
    <property type="evidence" value="ECO:0007669"/>
    <property type="project" value="TreeGrafter"/>
</dbReference>
<gene>
    <name evidence="15" type="ORF">DPX16_16251</name>
</gene>
<evidence type="ECO:0000313" key="15">
    <source>
        <dbReference type="EMBL" id="ROI47828.1"/>
    </source>
</evidence>
<feature type="region of interest" description="Disordered" evidence="11">
    <location>
        <begin position="583"/>
        <end position="603"/>
    </location>
</feature>
<dbReference type="GO" id="GO:0007166">
    <property type="term" value="P:cell surface receptor signaling pathway"/>
    <property type="evidence" value="ECO:0007669"/>
    <property type="project" value="TreeGrafter"/>
</dbReference>
<dbReference type="GO" id="GO:0009897">
    <property type="term" value="C:external side of plasma membrane"/>
    <property type="evidence" value="ECO:0007669"/>
    <property type="project" value="TreeGrafter"/>
</dbReference>
<feature type="domain" description="Ig-like" evidence="14">
    <location>
        <begin position="102"/>
        <end position="233"/>
    </location>
</feature>
<dbReference type="Proteomes" id="UP000281406">
    <property type="component" value="Unassembled WGS sequence"/>
</dbReference>
<feature type="transmembrane region" description="Helical" evidence="12">
    <location>
        <begin position="335"/>
        <end position="355"/>
    </location>
</feature>
<keyword evidence="4 13" id="KW-0732">Signal</keyword>
<protein>
    <recommendedName>
        <fullName evidence="14">Ig-like domain-containing protein</fullName>
    </recommendedName>
</protein>
<dbReference type="InterPro" id="IPR003599">
    <property type="entry name" value="Ig_sub"/>
</dbReference>
<evidence type="ECO:0000256" key="6">
    <source>
        <dbReference type="ARBA" id="ARBA00023136"/>
    </source>
</evidence>
<keyword evidence="3 12" id="KW-0812">Transmembrane</keyword>
<dbReference type="PROSITE" id="PS50835">
    <property type="entry name" value="IG_LIKE"/>
    <property type="match status" value="1"/>
</dbReference>
<proteinExistence type="predicted"/>
<dbReference type="Gene3D" id="2.60.40.10">
    <property type="entry name" value="Immunoglobulins"/>
    <property type="match status" value="2"/>
</dbReference>
<evidence type="ECO:0000256" key="1">
    <source>
        <dbReference type="ARBA" id="ARBA00004251"/>
    </source>
</evidence>
<evidence type="ECO:0000256" key="9">
    <source>
        <dbReference type="ARBA" id="ARBA00023180"/>
    </source>
</evidence>
<dbReference type="OrthoDB" id="8836910at2759"/>
<sequence length="603" mass="65256">MPFWHAPARNPSGILSYCLLLLFAIATCLDGILVPDAVKVRDAAIIPCNKTCNGILLWNLTTKNENLNVLRCVQGTCTEGVSFRNRVSLSEKAGGLSLKLSPVLYNDEGWYNVMCDSAFLCRFHLEVFVPTTVNATIGHNVTLPCYARTEKQIADDAVNILWKKDDQMVLQVKEGITNYGSSFTDRASVSLHHYKDGDLSLTMFSVTTSDKGLYRCYHSTEEEHGHPGAVTLNVTALQNFYAKKFGDNLTLDLFGSDPVTVSFTGSTETLVCSVTGNDAVCSPEYANRVSVINNSLTLSGLTSSDNGMFTVKEKTGEVISINTVTVEGVPQRHRYIALSVLTAFVLSCICLFFWCKCHRKSKAPEAQSYYNATESTADVEPSREPACIGLSQQETSPNISEDSDVYIHIPIEETMPMMTTEKQDSTEEEECGKLRLINGLNGGLVTGVNGVNPLLVGGLNPPILSGGAAVIGQPPLTQFLPAAALPPYVLQQPPVAALPYPPPNIGPQMAYPFAPSNGGLPYYIGGPQNQPFIIPPQQQVAAGQGLTGNNQAVPPGSLTRFKTVLKTNFDMFQNRVKAVDPKVTSAPDYRGDRPGPGTGEVMQ</sequence>
<evidence type="ECO:0000259" key="14">
    <source>
        <dbReference type="PROSITE" id="PS50835"/>
    </source>
</evidence>
<evidence type="ECO:0000256" key="7">
    <source>
        <dbReference type="ARBA" id="ARBA00023157"/>
    </source>
</evidence>
<keyword evidence="5 12" id="KW-1133">Transmembrane helix</keyword>
<dbReference type="Pfam" id="PF07686">
    <property type="entry name" value="V-set"/>
    <property type="match status" value="1"/>
</dbReference>
<keyword evidence="8" id="KW-0675">Receptor</keyword>
<evidence type="ECO:0000256" key="2">
    <source>
        <dbReference type="ARBA" id="ARBA00022475"/>
    </source>
</evidence>
<dbReference type="SUPFAM" id="SSF48726">
    <property type="entry name" value="Immunoglobulin"/>
    <property type="match status" value="1"/>
</dbReference>
<evidence type="ECO:0000256" key="4">
    <source>
        <dbReference type="ARBA" id="ARBA00022729"/>
    </source>
</evidence>
<dbReference type="EMBL" id="RJVU01071404">
    <property type="protein sequence ID" value="ROI47828.1"/>
    <property type="molecule type" value="Genomic_DNA"/>
</dbReference>
<evidence type="ECO:0000256" key="8">
    <source>
        <dbReference type="ARBA" id="ARBA00023170"/>
    </source>
</evidence>
<comment type="subcellular location">
    <subcellularLocation>
        <location evidence="1">Cell membrane</location>
        <topology evidence="1">Single-pass type I membrane protein</topology>
    </subcellularLocation>
</comment>
<dbReference type="SMART" id="SM00409">
    <property type="entry name" value="IG"/>
    <property type="match status" value="3"/>
</dbReference>
<keyword evidence="7" id="KW-1015">Disulfide bond</keyword>
<dbReference type="InterPro" id="IPR036179">
    <property type="entry name" value="Ig-like_dom_sf"/>
</dbReference>
<dbReference type="InterPro" id="IPR007110">
    <property type="entry name" value="Ig-like_dom"/>
</dbReference>